<dbReference type="AlphaFoldDB" id="A0A921QFR4"/>
<organism evidence="1 2">
    <name type="scientific">Sorghum bicolor</name>
    <name type="common">Sorghum</name>
    <name type="synonym">Sorghum vulgare</name>
    <dbReference type="NCBI Taxonomy" id="4558"/>
    <lineage>
        <taxon>Eukaryota</taxon>
        <taxon>Viridiplantae</taxon>
        <taxon>Streptophyta</taxon>
        <taxon>Embryophyta</taxon>
        <taxon>Tracheophyta</taxon>
        <taxon>Spermatophyta</taxon>
        <taxon>Magnoliopsida</taxon>
        <taxon>Liliopsida</taxon>
        <taxon>Poales</taxon>
        <taxon>Poaceae</taxon>
        <taxon>PACMAD clade</taxon>
        <taxon>Panicoideae</taxon>
        <taxon>Andropogonodae</taxon>
        <taxon>Andropogoneae</taxon>
        <taxon>Sorghinae</taxon>
        <taxon>Sorghum</taxon>
    </lineage>
</organism>
<accession>A0A921QFR4</accession>
<dbReference type="EMBL" id="CM027687">
    <property type="protein sequence ID" value="KAG0519937.1"/>
    <property type="molecule type" value="Genomic_DNA"/>
</dbReference>
<sequence>MEPPAFLASTNRGLWRVAKQRTKGAASPTDRLLIDFSWVVNLQRRGRCGVGVTTRCLFRT</sequence>
<reference evidence="1" key="1">
    <citation type="journal article" date="2019" name="BMC Genomics">
        <title>A new reference genome for Sorghum bicolor reveals high levels of sequence similarity between sweet and grain genotypes: implications for the genetics of sugar metabolism.</title>
        <authorList>
            <person name="Cooper E.A."/>
            <person name="Brenton Z.W."/>
            <person name="Flinn B.S."/>
            <person name="Jenkins J."/>
            <person name="Shu S."/>
            <person name="Flowers D."/>
            <person name="Luo F."/>
            <person name="Wang Y."/>
            <person name="Xia P."/>
            <person name="Barry K."/>
            <person name="Daum C."/>
            <person name="Lipzen A."/>
            <person name="Yoshinaga Y."/>
            <person name="Schmutz J."/>
            <person name="Saski C."/>
            <person name="Vermerris W."/>
            <person name="Kresovich S."/>
        </authorList>
    </citation>
    <scope>NUCLEOTIDE SEQUENCE</scope>
</reference>
<proteinExistence type="predicted"/>
<evidence type="ECO:0000313" key="2">
    <source>
        <dbReference type="Proteomes" id="UP000807115"/>
    </source>
</evidence>
<reference evidence="1" key="2">
    <citation type="submission" date="2020-10" db="EMBL/GenBank/DDBJ databases">
        <authorList>
            <person name="Cooper E.A."/>
            <person name="Brenton Z.W."/>
            <person name="Flinn B.S."/>
            <person name="Jenkins J."/>
            <person name="Shu S."/>
            <person name="Flowers D."/>
            <person name="Luo F."/>
            <person name="Wang Y."/>
            <person name="Xia P."/>
            <person name="Barry K."/>
            <person name="Daum C."/>
            <person name="Lipzen A."/>
            <person name="Yoshinaga Y."/>
            <person name="Schmutz J."/>
            <person name="Saski C."/>
            <person name="Vermerris W."/>
            <person name="Kresovich S."/>
        </authorList>
    </citation>
    <scope>NUCLEOTIDE SEQUENCE</scope>
</reference>
<comment type="caution">
    <text evidence="1">The sequence shown here is derived from an EMBL/GenBank/DDBJ whole genome shotgun (WGS) entry which is preliminary data.</text>
</comment>
<gene>
    <name evidence="1" type="ORF">BDA96_08G029800</name>
</gene>
<name>A0A921QFR4_SORBI</name>
<evidence type="ECO:0000313" key="1">
    <source>
        <dbReference type="EMBL" id="KAG0519937.1"/>
    </source>
</evidence>
<protein>
    <submittedName>
        <fullName evidence="1">Uncharacterized protein</fullName>
    </submittedName>
</protein>
<dbReference type="Proteomes" id="UP000807115">
    <property type="component" value="Chromosome 8"/>
</dbReference>